<feature type="domain" description="GH16" evidence="21">
    <location>
        <begin position="43"/>
        <end position="236"/>
    </location>
</feature>
<evidence type="ECO:0000256" key="17">
    <source>
        <dbReference type="PIRSR" id="PIRSR037299-1"/>
    </source>
</evidence>
<reference evidence="22" key="1">
    <citation type="submission" date="2023-06" db="EMBL/GenBank/DDBJ databases">
        <title>Genome-scale phylogeny and comparative genomics of the fungal order Sordariales.</title>
        <authorList>
            <consortium name="Lawrence Berkeley National Laboratory"/>
            <person name="Hensen N."/>
            <person name="Bonometti L."/>
            <person name="Westerberg I."/>
            <person name="Brannstrom I.O."/>
            <person name="Guillou S."/>
            <person name="Cros-Aarteil S."/>
            <person name="Calhoun S."/>
            <person name="Haridas S."/>
            <person name="Kuo A."/>
            <person name="Mondo S."/>
            <person name="Pangilinan J."/>
            <person name="Riley R."/>
            <person name="Labutti K."/>
            <person name="Andreopoulos B."/>
            <person name="Lipzen A."/>
            <person name="Chen C."/>
            <person name="Yanf M."/>
            <person name="Daum C."/>
            <person name="Ng V."/>
            <person name="Clum A."/>
            <person name="Steindorff A."/>
            <person name="Ohm R."/>
            <person name="Martin F."/>
            <person name="Silar P."/>
            <person name="Natvig D."/>
            <person name="Lalanne C."/>
            <person name="Gautier V."/>
            <person name="Ament-Velasquez S.L."/>
            <person name="Kruys A."/>
            <person name="Hutchinson M.I."/>
            <person name="Powell A.J."/>
            <person name="Barry K."/>
            <person name="Miller A.N."/>
            <person name="Grigoriev I.V."/>
            <person name="Debuchy R."/>
            <person name="Gladieux P."/>
            <person name="Thoren M.H."/>
            <person name="Johannesson H."/>
        </authorList>
    </citation>
    <scope>NUCLEOTIDE SEQUENCE</scope>
    <source>
        <strain evidence="22">CBS 606.72</strain>
    </source>
</reference>
<feature type="active site" description="Proton donor" evidence="17">
    <location>
        <position position="122"/>
    </location>
</feature>
<keyword evidence="14" id="KW-0961">Cell wall biogenesis/degradation</keyword>
<evidence type="ECO:0000256" key="4">
    <source>
        <dbReference type="ARBA" id="ARBA00022622"/>
    </source>
</evidence>
<dbReference type="GO" id="GO:0008843">
    <property type="term" value="F:endochitinase activity"/>
    <property type="evidence" value="ECO:0007669"/>
    <property type="project" value="UniProtKB-EC"/>
</dbReference>
<keyword evidence="10 18" id="KW-1015">Disulfide bond</keyword>
<dbReference type="PIRSF" id="PIRSF037299">
    <property type="entry name" value="Glycosidase_CRH1_prd"/>
    <property type="match status" value="1"/>
</dbReference>
<evidence type="ECO:0000256" key="3">
    <source>
        <dbReference type="ARBA" id="ARBA00004589"/>
    </source>
</evidence>
<dbReference type="PANTHER" id="PTHR10963:SF68">
    <property type="entry name" value="GLYCOSIDASE CRH1-RELATED"/>
    <property type="match status" value="1"/>
</dbReference>
<feature type="chain" id="PRO_5041238144" description="Crh-like protein" evidence="20">
    <location>
        <begin position="18"/>
        <end position="365"/>
    </location>
</feature>
<evidence type="ECO:0000256" key="8">
    <source>
        <dbReference type="ARBA" id="ARBA00022801"/>
    </source>
</evidence>
<dbReference type="GO" id="GO:0016757">
    <property type="term" value="F:glycosyltransferase activity"/>
    <property type="evidence" value="ECO:0007669"/>
    <property type="project" value="UniProtKB-KW"/>
</dbReference>
<keyword evidence="13" id="KW-0326">Glycosidase</keyword>
<dbReference type="InterPro" id="IPR000757">
    <property type="entry name" value="Beta-glucanase-like"/>
</dbReference>
<dbReference type="GO" id="GO:0009277">
    <property type="term" value="C:fungal-type cell wall"/>
    <property type="evidence" value="ECO:0007669"/>
    <property type="project" value="TreeGrafter"/>
</dbReference>
<dbReference type="InterPro" id="IPR050546">
    <property type="entry name" value="Glycosyl_Hydrlase_16"/>
</dbReference>
<sequence>MLSQLLTVAVAATAVSAQTFTKCDPTKKDCPFPKALGSKIIDHDWTKGKLDFIKDLDGTKIEYDSSAGAVYSIKEPANAPTTESDQYIFFGQVDVTMKAAPGAGIVTSIVLESDDLDEVDWEWVGSENGRVQTNYFSKGCTETYTRGQTHAVVDALTEYHTYTFRWTREKLEWIINGQVVRTLNAAGLSGCDGYPQTPMRIKLGSWVAGKEGNSPGTIEWAGGLANFANAPFNAYYKSIRIQDFMGGGSAKEATEYQYTDRSGTWQSIKVVNDGKAVDNDNKSTSSSASKTATKTGPTTLSTSTPTGSANPAESSGASGSSSTTSGGSSSSQTTSGSAPNSTSAAGKAVISLGSVFAASLLYFVL</sequence>
<evidence type="ECO:0000313" key="22">
    <source>
        <dbReference type="EMBL" id="KAK0617240.1"/>
    </source>
</evidence>
<evidence type="ECO:0000256" key="10">
    <source>
        <dbReference type="ARBA" id="ARBA00023157"/>
    </source>
</evidence>
<evidence type="ECO:0000256" key="2">
    <source>
        <dbReference type="ARBA" id="ARBA00004196"/>
    </source>
</evidence>
<organism evidence="22 23">
    <name type="scientific">Immersiella caudata</name>
    <dbReference type="NCBI Taxonomy" id="314043"/>
    <lineage>
        <taxon>Eukaryota</taxon>
        <taxon>Fungi</taxon>
        <taxon>Dikarya</taxon>
        <taxon>Ascomycota</taxon>
        <taxon>Pezizomycotina</taxon>
        <taxon>Sordariomycetes</taxon>
        <taxon>Sordariomycetidae</taxon>
        <taxon>Sordariales</taxon>
        <taxon>Lasiosphaeriaceae</taxon>
        <taxon>Immersiella</taxon>
    </lineage>
</organism>
<evidence type="ECO:0000259" key="21">
    <source>
        <dbReference type="PROSITE" id="PS51762"/>
    </source>
</evidence>
<evidence type="ECO:0000256" key="5">
    <source>
        <dbReference type="ARBA" id="ARBA00022676"/>
    </source>
</evidence>
<dbReference type="GO" id="GO:0098552">
    <property type="term" value="C:side of membrane"/>
    <property type="evidence" value="ECO:0007669"/>
    <property type="project" value="UniProtKB-KW"/>
</dbReference>
<evidence type="ECO:0000256" key="15">
    <source>
        <dbReference type="ARBA" id="ARBA00038074"/>
    </source>
</evidence>
<keyword evidence="4" id="KW-0336">GPI-anchor</keyword>
<evidence type="ECO:0000256" key="12">
    <source>
        <dbReference type="ARBA" id="ARBA00023288"/>
    </source>
</evidence>
<dbReference type="InterPro" id="IPR013320">
    <property type="entry name" value="ConA-like_dom_sf"/>
</dbReference>
<keyword evidence="23" id="KW-1185">Reference proteome</keyword>
<feature type="disulfide bond" evidence="18">
    <location>
        <begin position="23"/>
        <end position="30"/>
    </location>
</feature>
<dbReference type="GO" id="GO:0005975">
    <property type="term" value="P:carbohydrate metabolic process"/>
    <property type="evidence" value="ECO:0007669"/>
    <property type="project" value="InterPro"/>
</dbReference>
<dbReference type="Pfam" id="PF00722">
    <property type="entry name" value="Glyco_hydro_16"/>
    <property type="match status" value="1"/>
</dbReference>
<proteinExistence type="inferred from homology"/>
<dbReference type="EC" id="3.2.-.-" evidence="16"/>
<evidence type="ECO:0000256" key="9">
    <source>
        <dbReference type="ARBA" id="ARBA00023136"/>
    </source>
</evidence>
<dbReference type="GO" id="GO:0031505">
    <property type="term" value="P:fungal-type cell wall organization"/>
    <property type="evidence" value="ECO:0007669"/>
    <property type="project" value="TreeGrafter"/>
</dbReference>
<evidence type="ECO:0000256" key="19">
    <source>
        <dbReference type="SAM" id="MobiDB-lite"/>
    </source>
</evidence>
<evidence type="ECO:0000256" key="1">
    <source>
        <dbReference type="ARBA" id="ARBA00000822"/>
    </source>
</evidence>
<feature type="active site" description="Nucleophile" evidence="17">
    <location>
        <position position="118"/>
    </location>
</feature>
<keyword evidence="6" id="KW-0808">Transferase</keyword>
<keyword evidence="11" id="KW-0325">Glycoprotein</keyword>
<keyword evidence="7 20" id="KW-0732">Signal</keyword>
<dbReference type="CDD" id="cd02183">
    <property type="entry name" value="GH16_fungal_CRH1_transglycosylase"/>
    <property type="match status" value="1"/>
</dbReference>
<dbReference type="InterPro" id="IPR017168">
    <property type="entry name" value="CHR-like"/>
</dbReference>
<name>A0AA40BXH3_9PEZI</name>
<feature type="compositionally biased region" description="Low complexity" evidence="19">
    <location>
        <begin position="283"/>
        <end position="341"/>
    </location>
</feature>
<accession>A0AA40BXH3</accession>
<protein>
    <recommendedName>
        <fullName evidence="16">Crh-like protein</fullName>
        <ecNumber evidence="16">3.2.-.-</ecNumber>
    </recommendedName>
</protein>
<evidence type="ECO:0000256" key="14">
    <source>
        <dbReference type="ARBA" id="ARBA00023316"/>
    </source>
</evidence>
<gene>
    <name evidence="22" type="ORF">B0T14DRAFT_498300</name>
</gene>
<comment type="similarity">
    <text evidence="15">Belongs to the glycosyl hydrolase 16 family. CRH1 subfamily.</text>
</comment>
<feature type="signal peptide" evidence="20">
    <location>
        <begin position="1"/>
        <end position="17"/>
    </location>
</feature>
<evidence type="ECO:0000256" key="20">
    <source>
        <dbReference type="SAM" id="SignalP"/>
    </source>
</evidence>
<evidence type="ECO:0000256" key="6">
    <source>
        <dbReference type="ARBA" id="ARBA00022679"/>
    </source>
</evidence>
<dbReference type="EMBL" id="JAULSU010000005">
    <property type="protein sequence ID" value="KAK0617240.1"/>
    <property type="molecule type" value="Genomic_DNA"/>
</dbReference>
<keyword evidence="5" id="KW-0328">Glycosyltransferase</keyword>
<evidence type="ECO:0000256" key="16">
    <source>
        <dbReference type="PIRNR" id="PIRNR037299"/>
    </source>
</evidence>
<dbReference type="Gene3D" id="2.60.120.200">
    <property type="match status" value="1"/>
</dbReference>
<evidence type="ECO:0000256" key="13">
    <source>
        <dbReference type="ARBA" id="ARBA00023295"/>
    </source>
</evidence>
<comment type="catalytic activity">
    <reaction evidence="1">
        <text>Random endo-hydrolysis of N-acetyl-beta-D-glucosaminide (1-&gt;4)-beta-linkages in chitin and chitodextrins.</text>
        <dbReference type="EC" id="3.2.1.14"/>
    </reaction>
</comment>
<evidence type="ECO:0000256" key="11">
    <source>
        <dbReference type="ARBA" id="ARBA00023180"/>
    </source>
</evidence>
<keyword evidence="12" id="KW-0449">Lipoprotein</keyword>
<comment type="caution">
    <text evidence="22">The sequence shown here is derived from an EMBL/GenBank/DDBJ whole genome shotgun (WGS) entry which is preliminary data.</text>
</comment>
<comment type="subcellular location">
    <subcellularLocation>
        <location evidence="2">Cell envelope</location>
    </subcellularLocation>
    <subcellularLocation>
        <location evidence="3">Membrane</location>
        <topology evidence="3">Lipid-anchor</topology>
        <topology evidence="3">GPI-anchor</topology>
    </subcellularLocation>
</comment>
<keyword evidence="9 16" id="KW-0472">Membrane</keyword>
<dbReference type="Proteomes" id="UP001175000">
    <property type="component" value="Unassembled WGS sequence"/>
</dbReference>
<dbReference type="PROSITE" id="PS51762">
    <property type="entry name" value="GH16_2"/>
    <property type="match status" value="1"/>
</dbReference>
<dbReference type="PANTHER" id="PTHR10963">
    <property type="entry name" value="GLYCOSYL HYDROLASE-RELATED"/>
    <property type="match status" value="1"/>
</dbReference>
<evidence type="ECO:0000313" key="23">
    <source>
        <dbReference type="Proteomes" id="UP001175000"/>
    </source>
</evidence>
<dbReference type="AlphaFoldDB" id="A0AA40BXH3"/>
<feature type="region of interest" description="Disordered" evidence="19">
    <location>
        <begin position="275"/>
        <end position="343"/>
    </location>
</feature>
<evidence type="ECO:0000256" key="7">
    <source>
        <dbReference type="ARBA" id="ARBA00022729"/>
    </source>
</evidence>
<dbReference type="SUPFAM" id="SSF49899">
    <property type="entry name" value="Concanavalin A-like lectins/glucanases"/>
    <property type="match status" value="1"/>
</dbReference>
<keyword evidence="8 16" id="KW-0378">Hydrolase</keyword>
<evidence type="ECO:0000256" key="18">
    <source>
        <dbReference type="PIRSR" id="PIRSR037299-2"/>
    </source>
</evidence>